<proteinExistence type="predicted"/>
<evidence type="ECO:0000313" key="1">
    <source>
        <dbReference type="EMBL" id="RNA24644.1"/>
    </source>
</evidence>
<reference evidence="1 2" key="1">
    <citation type="journal article" date="2018" name="Sci. Rep.">
        <title>Genomic signatures of local adaptation to the degree of environmental predictability in rotifers.</title>
        <authorList>
            <person name="Franch-Gras L."/>
            <person name="Hahn C."/>
            <person name="Garcia-Roger E.M."/>
            <person name="Carmona M.J."/>
            <person name="Serra M."/>
            <person name="Gomez A."/>
        </authorList>
    </citation>
    <scope>NUCLEOTIDE SEQUENCE [LARGE SCALE GENOMIC DNA]</scope>
    <source>
        <strain evidence="1">HYR1</strain>
    </source>
</reference>
<evidence type="ECO:0000313" key="2">
    <source>
        <dbReference type="Proteomes" id="UP000276133"/>
    </source>
</evidence>
<dbReference type="AlphaFoldDB" id="A0A3M7RMB5"/>
<dbReference type="EMBL" id="REGN01003084">
    <property type="protein sequence ID" value="RNA24644.1"/>
    <property type="molecule type" value="Genomic_DNA"/>
</dbReference>
<accession>A0A3M7RMB5</accession>
<dbReference type="Proteomes" id="UP000276133">
    <property type="component" value="Unassembled WGS sequence"/>
</dbReference>
<sequence>MFIDFVLVLAECEKKNSLELSISLFFSLRRQNSKLKGNFLLKDVLPLSNKKVGKLENFSKLKNFIFKLLKKDYNTANYILSYSADLKSGFFILVPINLFIFYQNNVSNPLVKLLDQLYLEQKVQNIFLNLFFKTQSVTLIIQFIKN</sequence>
<name>A0A3M7RMB5_BRAPC</name>
<protein>
    <submittedName>
        <fullName evidence="1">Uncharacterized protein</fullName>
    </submittedName>
</protein>
<organism evidence="1 2">
    <name type="scientific">Brachionus plicatilis</name>
    <name type="common">Marine rotifer</name>
    <name type="synonym">Brachionus muelleri</name>
    <dbReference type="NCBI Taxonomy" id="10195"/>
    <lineage>
        <taxon>Eukaryota</taxon>
        <taxon>Metazoa</taxon>
        <taxon>Spiralia</taxon>
        <taxon>Gnathifera</taxon>
        <taxon>Rotifera</taxon>
        <taxon>Eurotatoria</taxon>
        <taxon>Monogononta</taxon>
        <taxon>Pseudotrocha</taxon>
        <taxon>Ploima</taxon>
        <taxon>Brachionidae</taxon>
        <taxon>Brachionus</taxon>
    </lineage>
</organism>
<gene>
    <name evidence="1" type="ORF">BpHYR1_017811</name>
</gene>
<comment type="caution">
    <text evidence="1">The sequence shown here is derived from an EMBL/GenBank/DDBJ whole genome shotgun (WGS) entry which is preliminary data.</text>
</comment>
<keyword evidence="2" id="KW-1185">Reference proteome</keyword>